<keyword evidence="2" id="KW-1185">Reference proteome</keyword>
<sequence length="235" mass="25204">MSSLRGYYGLKSKYQKATYEGFEMAVYQKGGSHYLEDGPFAKPSCSSNLPLSHHRKSKCLGNGFMSENGDVADDVSVSVSETREVDSEKWIEKLVRRRQKSEADFGSRTPEMLIEEENCSSGGGFSAITGKGLALRPKAASRTILGSEAEAGWQNAIPIGLGGSFVADSFSGVRKSSSTSSLQDSDSSTCSSIWPTSKWSLKPGLQALSTAAITRPIFDGLPKPVTGRRSKAALD</sequence>
<reference evidence="1 2" key="1">
    <citation type="submission" date="2024-02" db="EMBL/GenBank/DDBJ databases">
        <authorList>
            <person name="Vignale AGUSTIN F."/>
            <person name="Sosa J E."/>
            <person name="Modenutti C."/>
        </authorList>
    </citation>
    <scope>NUCLEOTIDE SEQUENCE [LARGE SCALE GENOMIC DNA]</scope>
</reference>
<name>A0ABC8SWU6_9AQUA</name>
<comment type="caution">
    <text evidence="1">The sequence shown here is derived from an EMBL/GenBank/DDBJ whole genome shotgun (WGS) entry which is preliminary data.</text>
</comment>
<organism evidence="1 2">
    <name type="scientific">Ilex paraguariensis</name>
    <name type="common">yerba mate</name>
    <dbReference type="NCBI Taxonomy" id="185542"/>
    <lineage>
        <taxon>Eukaryota</taxon>
        <taxon>Viridiplantae</taxon>
        <taxon>Streptophyta</taxon>
        <taxon>Embryophyta</taxon>
        <taxon>Tracheophyta</taxon>
        <taxon>Spermatophyta</taxon>
        <taxon>Magnoliopsida</taxon>
        <taxon>eudicotyledons</taxon>
        <taxon>Gunneridae</taxon>
        <taxon>Pentapetalae</taxon>
        <taxon>asterids</taxon>
        <taxon>campanulids</taxon>
        <taxon>Aquifoliales</taxon>
        <taxon>Aquifoliaceae</taxon>
        <taxon>Ilex</taxon>
    </lineage>
</organism>
<proteinExistence type="predicted"/>
<dbReference type="AlphaFoldDB" id="A0ABC8SWU6"/>
<accession>A0ABC8SWU6</accession>
<evidence type="ECO:0000313" key="1">
    <source>
        <dbReference type="EMBL" id="CAK9159177.1"/>
    </source>
</evidence>
<protein>
    <submittedName>
        <fullName evidence="1">Uncharacterized protein</fullName>
    </submittedName>
</protein>
<dbReference type="EMBL" id="CAUOFW020003314">
    <property type="protein sequence ID" value="CAK9159177.1"/>
    <property type="molecule type" value="Genomic_DNA"/>
</dbReference>
<evidence type="ECO:0000313" key="2">
    <source>
        <dbReference type="Proteomes" id="UP001642360"/>
    </source>
</evidence>
<dbReference type="Proteomes" id="UP001642360">
    <property type="component" value="Unassembled WGS sequence"/>
</dbReference>
<gene>
    <name evidence="1" type="ORF">ILEXP_LOCUS27868</name>
</gene>